<dbReference type="PROSITE" id="PS00138">
    <property type="entry name" value="SUBTILASE_SER"/>
    <property type="match status" value="1"/>
</dbReference>
<comment type="caution">
    <text evidence="7">The sequence shown here is derived from an EMBL/GenBank/DDBJ whole genome shotgun (WGS) entry which is preliminary data.</text>
</comment>
<name>W9GW88_9PROT</name>
<evidence type="ECO:0000256" key="1">
    <source>
        <dbReference type="ARBA" id="ARBA00011073"/>
    </source>
</evidence>
<feature type="domain" description="Peptidase S8/S53" evidence="6">
    <location>
        <begin position="213"/>
        <end position="463"/>
    </location>
</feature>
<evidence type="ECO:0000256" key="2">
    <source>
        <dbReference type="ARBA" id="ARBA00022670"/>
    </source>
</evidence>
<protein>
    <submittedName>
        <fullName evidence="7">Serine protease</fullName>
    </submittedName>
</protein>
<dbReference type="InterPro" id="IPR050131">
    <property type="entry name" value="Peptidase_S8_subtilisin-like"/>
</dbReference>
<dbReference type="PANTHER" id="PTHR43806">
    <property type="entry name" value="PEPTIDASE S8"/>
    <property type="match status" value="1"/>
</dbReference>
<proteinExistence type="inferred from homology"/>
<dbReference type="GO" id="GO:0004252">
    <property type="term" value="F:serine-type endopeptidase activity"/>
    <property type="evidence" value="ECO:0007669"/>
    <property type="project" value="InterPro"/>
</dbReference>
<dbReference type="InterPro" id="IPR023828">
    <property type="entry name" value="Peptidase_S8_Ser-AS"/>
</dbReference>
<keyword evidence="8" id="KW-1185">Reference proteome</keyword>
<dbReference type="InterPro" id="IPR015500">
    <property type="entry name" value="Peptidase_S8_subtilisin-rel"/>
</dbReference>
<dbReference type="Pfam" id="PF00082">
    <property type="entry name" value="Peptidase_S8"/>
    <property type="match status" value="1"/>
</dbReference>
<comment type="caution">
    <text evidence="5">Lacks conserved residue(s) required for the propagation of feature annotation.</text>
</comment>
<dbReference type="PATRIC" id="fig|1385369.3.peg.7202"/>
<dbReference type="PANTHER" id="PTHR43806:SF11">
    <property type="entry name" value="CEREVISIN-RELATED"/>
    <property type="match status" value="1"/>
</dbReference>
<dbReference type="PRINTS" id="PR00723">
    <property type="entry name" value="SUBTILISIN"/>
</dbReference>
<evidence type="ECO:0000256" key="5">
    <source>
        <dbReference type="PROSITE-ProRule" id="PRU01240"/>
    </source>
</evidence>
<dbReference type="InterPro" id="IPR022398">
    <property type="entry name" value="Peptidase_S8_His-AS"/>
</dbReference>
<evidence type="ECO:0000313" key="8">
    <source>
        <dbReference type="Proteomes" id="UP000019486"/>
    </source>
</evidence>
<dbReference type="InterPro" id="IPR034073">
    <property type="entry name" value="Subtilisin_DY-like_dom"/>
</dbReference>
<gene>
    <name evidence="7" type="ORF">N825_36045</name>
</gene>
<dbReference type="STRING" id="1385369.N825_36045"/>
<keyword evidence="3" id="KW-0378">Hydrolase</keyword>
<dbReference type="PROSITE" id="PS51892">
    <property type="entry name" value="SUBTILASE"/>
    <property type="match status" value="1"/>
</dbReference>
<evidence type="ECO:0000313" key="7">
    <source>
        <dbReference type="EMBL" id="EWY35743.1"/>
    </source>
</evidence>
<dbReference type="CDD" id="cd04843">
    <property type="entry name" value="Peptidases_S8_11"/>
    <property type="match status" value="1"/>
</dbReference>
<dbReference type="AlphaFoldDB" id="W9GW88"/>
<reference evidence="7 8" key="1">
    <citation type="submission" date="2013-08" db="EMBL/GenBank/DDBJ databases">
        <title>The genome sequence of Skermanella stibiiresistens.</title>
        <authorList>
            <person name="Zhu W."/>
            <person name="Wang G."/>
        </authorList>
    </citation>
    <scope>NUCLEOTIDE SEQUENCE [LARGE SCALE GENOMIC DNA]</scope>
    <source>
        <strain evidence="7 8">SB22</strain>
    </source>
</reference>
<evidence type="ECO:0000259" key="6">
    <source>
        <dbReference type="Pfam" id="PF00082"/>
    </source>
</evidence>
<dbReference type="Proteomes" id="UP000019486">
    <property type="component" value="Unassembled WGS sequence"/>
</dbReference>
<evidence type="ECO:0000256" key="4">
    <source>
        <dbReference type="ARBA" id="ARBA00022825"/>
    </source>
</evidence>
<dbReference type="EMBL" id="AVFL01000074">
    <property type="protein sequence ID" value="EWY35743.1"/>
    <property type="molecule type" value="Genomic_DNA"/>
</dbReference>
<dbReference type="Gene3D" id="3.40.50.200">
    <property type="entry name" value="Peptidase S8/S53 domain"/>
    <property type="match status" value="1"/>
</dbReference>
<dbReference type="PROSITE" id="PS00137">
    <property type="entry name" value="SUBTILASE_HIS"/>
    <property type="match status" value="1"/>
</dbReference>
<evidence type="ECO:0000256" key="3">
    <source>
        <dbReference type="ARBA" id="ARBA00022801"/>
    </source>
</evidence>
<dbReference type="InterPro" id="IPR000209">
    <property type="entry name" value="Peptidase_S8/S53_dom"/>
</dbReference>
<dbReference type="InterPro" id="IPR036852">
    <property type="entry name" value="Peptidase_S8/S53_dom_sf"/>
</dbReference>
<accession>W9GW88</accession>
<comment type="similarity">
    <text evidence="1 5">Belongs to the peptidase S8 family.</text>
</comment>
<organism evidence="7 8">
    <name type="scientific">Skermanella stibiiresistens SB22</name>
    <dbReference type="NCBI Taxonomy" id="1385369"/>
    <lineage>
        <taxon>Bacteria</taxon>
        <taxon>Pseudomonadati</taxon>
        <taxon>Pseudomonadota</taxon>
        <taxon>Alphaproteobacteria</taxon>
        <taxon>Rhodospirillales</taxon>
        <taxon>Azospirillaceae</taxon>
        <taxon>Skermanella</taxon>
    </lineage>
</organism>
<keyword evidence="2 7" id="KW-0645">Protease</keyword>
<keyword evidence="4" id="KW-0720">Serine protease</keyword>
<sequence>MPNITPFAPELIVVAKPGAGLRARTTGLVSMASADLGDMVAALSEAEATMRPLFGENEERIRLSQAALPAGNGLTGDVPDLSLFYHVEVPGEAPSEALTNLADKLRGMPVVAAAYVKPPTYLAAEAALMQPEPPLAESINDMTAAPAEAPPASPDFTASQLYLDAAPGGIDARYAWTLPGGRGAGVRVIDIEGAWLFTHEDLRVGQGGIIGTATNDLGWRNHGTAVAGVISGDVNTLGITGICPDAHIRGASIFGPGSAGAIRAAADLLSPGDIILIELHRPGPQSTGVGQQGFIAIEWWPDDYAAIRYAVNRGIIVVEAAGNGAVNLDDPIYNTPGAGFPADWRNPFNRAQRDSGAVLVGAGAPPPGTHGRDHGPDRSRLDFSNFGAAVDAQGWGREVTTAGYGNLQGGSSEELWYTDTFSGTSSASPIVVGAIGCTQGVLRARGRIPLSPARTREILRATGSPQTDAPTRPRTQRIGNRPNLRQVISMALQQNNWIGVQFTGTLAANTTQRWFTYNWPAHWHVVWTIVPVSPRPGGAQIRWQVEVERASDRYVTYWISITNLTNEPVNVEARYAVLGW</sequence>
<dbReference type="SUPFAM" id="SSF52743">
    <property type="entry name" value="Subtilisin-like"/>
    <property type="match status" value="1"/>
</dbReference>
<dbReference type="GO" id="GO:0006508">
    <property type="term" value="P:proteolysis"/>
    <property type="evidence" value="ECO:0007669"/>
    <property type="project" value="UniProtKB-KW"/>
</dbReference>